<sequence length="79" mass="9159">MEAGGPIMPIRWIRRNTWHEAKGFLPDQEYPRRKHLILKTLECCEAKRLHLAVDVVVCRLTLCISNDVTGIMLRMPLCT</sequence>
<dbReference type="AlphaFoldDB" id="A0A1S7U5L8"/>
<protein>
    <submittedName>
        <fullName evidence="1">Uncharacterized protein</fullName>
    </submittedName>
</protein>
<evidence type="ECO:0000313" key="2">
    <source>
        <dbReference type="Proteomes" id="UP000192140"/>
    </source>
</evidence>
<dbReference type="Proteomes" id="UP000192140">
    <property type="component" value="Unassembled WGS sequence"/>
</dbReference>
<accession>A0A1S7U5L8</accession>
<organism evidence="1 2">
    <name type="scientific">Agrobacterium deltaense NCPPB 1641</name>
    <dbReference type="NCBI Taxonomy" id="1183425"/>
    <lineage>
        <taxon>Bacteria</taxon>
        <taxon>Pseudomonadati</taxon>
        <taxon>Pseudomonadota</taxon>
        <taxon>Alphaproteobacteria</taxon>
        <taxon>Hyphomicrobiales</taxon>
        <taxon>Rhizobiaceae</taxon>
        <taxon>Rhizobium/Agrobacterium group</taxon>
        <taxon>Agrobacterium</taxon>
    </lineage>
</organism>
<gene>
    <name evidence="1" type="ORF">AGR7A_Lc50004</name>
</gene>
<name>A0A1S7U5L8_9HYPH</name>
<reference evidence="1" key="1">
    <citation type="submission" date="2016-01" db="EMBL/GenBank/DDBJ databases">
        <authorList>
            <person name="Regsiter A."/>
            <person name="william w."/>
        </authorList>
    </citation>
    <scope>NUCLEOTIDE SEQUENCE</scope>
    <source>
        <strain evidence="1">NCPPB 1641</strain>
    </source>
</reference>
<comment type="caution">
    <text evidence="1">The sequence shown here is derived from an EMBL/GenBank/DDBJ whole genome shotgun (WGS) entry which is preliminary data.</text>
</comment>
<evidence type="ECO:0000313" key="1">
    <source>
        <dbReference type="EMBL" id="CVI62042.1"/>
    </source>
</evidence>
<keyword evidence="2" id="KW-1185">Reference proteome</keyword>
<proteinExistence type="predicted"/>
<dbReference type="EMBL" id="FCNP01000043">
    <property type="protein sequence ID" value="CVI62042.1"/>
    <property type="molecule type" value="Genomic_DNA"/>
</dbReference>